<dbReference type="InterPro" id="IPR004046">
    <property type="entry name" value="GST_C"/>
</dbReference>
<dbReference type="GO" id="GO:0006749">
    <property type="term" value="P:glutathione metabolic process"/>
    <property type="evidence" value="ECO:0007669"/>
    <property type="project" value="TreeGrafter"/>
</dbReference>
<keyword evidence="4" id="KW-1185">Reference proteome</keyword>
<name>A0A8X6PAW6_NEPPI</name>
<comment type="caution">
    <text evidence="3">The sequence shown here is derived from an EMBL/GenBank/DDBJ whole genome shotgun (WGS) entry which is preliminary data.</text>
</comment>
<feature type="domain" description="GST C-terminal" evidence="2">
    <location>
        <begin position="172"/>
        <end position="299"/>
    </location>
</feature>
<dbReference type="Gene3D" id="3.40.30.10">
    <property type="entry name" value="Glutaredoxin"/>
    <property type="match status" value="1"/>
</dbReference>
<dbReference type="OrthoDB" id="414243at2759"/>
<dbReference type="Pfam" id="PF13409">
    <property type="entry name" value="GST_N_2"/>
    <property type="match status" value="1"/>
</dbReference>
<dbReference type="InterPro" id="IPR004045">
    <property type="entry name" value="Glutathione_S-Trfase_N"/>
</dbReference>
<dbReference type="InterPro" id="IPR050213">
    <property type="entry name" value="GST_superfamily"/>
</dbReference>
<protein>
    <submittedName>
        <fullName evidence="3">Glutathione S-transferase 1</fullName>
    </submittedName>
</protein>
<dbReference type="InterPro" id="IPR036282">
    <property type="entry name" value="Glutathione-S-Trfase_C_sf"/>
</dbReference>
<reference evidence="3" key="1">
    <citation type="submission" date="2020-08" db="EMBL/GenBank/DDBJ databases">
        <title>Multicomponent nature underlies the extraordinary mechanical properties of spider dragline silk.</title>
        <authorList>
            <person name="Kono N."/>
            <person name="Nakamura H."/>
            <person name="Mori M."/>
            <person name="Yoshida Y."/>
            <person name="Ohtoshi R."/>
            <person name="Malay A.D."/>
            <person name="Moran D.A.P."/>
            <person name="Tomita M."/>
            <person name="Numata K."/>
            <person name="Arakawa K."/>
        </authorList>
    </citation>
    <scope>NUCLEOTIDE SEQUENCE</scope>
</reference>
<dbReference type="PANTHER" id="PTHR11571:SF150">
    <property type="entry name" value="GLUTATHIONE S-TRANSFERASE"/>
    <property type="match status" value="1"/>
</dbReference>
<dbReference type="PROSITE" id="PS50404">
    <property type="entry name" value="GST_NTER"/>
    <property type="match status" value="1"/>
</dbReference>
<sequence>MLQEFCPLMSIPDVYQLQQVHCMNIEFYHLPICKTSVTNNKRKLGISSKRVIFNLFKAVEERRPRSVTGMGVYIFRPLIQWSSSRQHRKAEMARYRLLDYSFTTAAELARAILEFAGQPFEDKRFDKDKAQEAESGTPFGTLPVLEVDGKVIAQHQSICRYLARQHGLSGKDETEAAVCDLVMDGLWHMFSKVRHAEVHQLSKEDRCAVIKKMISEDAPAYLDAYEKMLKDRKDENDFIVGKEVTWSDIGLTLALAALKYRHGLSLETRPQLQSYLARMMEVPQLVEFLSKRAQEEAAL</sequence>
<dbReference type="CDD" id="cd03039">
    <property type="entry name" value="GST_N_Sigma_like"/>
    <property type="match status" value="1"/>
</dbReference>
<dbReference type="GO" id="GO:0004364">
    <property type="term" value="F:glutathione transferase activity"/>
    <property type="evidence" value="ECO:0007669"/>
    <property type="project" value="UniProtKB-ARBA"/>
</dbReference>
<dbReference type="InterPro" id="IPR010987">
    <property type="entry name" value="Glutathione-S-Trfase_C-like"/>
</dbReference>
<proteinExistence type="predicted"/>
<dbReference type="EMBL" id="BMAW01066861">
    <property type="protein sequence ID" value="GFT56784.1"/>
    <property type="molecule type" value="Genomic_DNA"/>
</dbReference>
<dbReference type="SUPFAM" id="SSF52833">
    <property type="entry name" value="Thioredoxin-like"/>
    <property type="match status" value="1"/>
</dbReference>
<dbReference type="AlphaFoldDB" id="A0A8X6PAW6"/>
<evidence type="ECO:0000259" key="1">
    <source>
        <dbReference type="PROSITE" id="PS50404"/>
    </source>
</evidence>
<feature type="domain" description="GST N-terminal" evidence="1">
    <location>
        <begin position="93"/>
        <end position="170"/>
    </location>
</feature>
<accession>A0A8X6PAW6</accession>
<organism evidence="3 4">
    <name type="scientific">Nephila pilipes</name>
    <name type="common">Giant wood spider</name>
    <name type="synonym">Nephila maculata</name>
    <dbReference type="NCBI Taxonomy" id="299642"/>
    <lineage>
        <taxon>Eukaryota</taxon>
        <taxon>Metazoa</taxon>
        <taxon>Ecdysozoa</taxon>
        <taxon>Arthropoda</taxon>
        <taxon>Chelicerata</taxon>
        <taxon>Arachnida</taxon>
        <taxon>Araneae</taxon>
        <taxon>Araneomorphae</taxon>
        <taxon>Entelegynae</taxon>
        <taxon>Araneoidea</taxon>
        <taxon>Nephilidae</taxon>
        <taxon>Nephila</taxon>
    </lineage>
</organism>
<evidence type="ECO:0000313" key="4">
    <source>
        <dbReference type="Proteomes" id="UP000887013"/>
    </source>
</evidence>
<dbReference type="Gene3D" id="1.20.1050.10">
    <property type="match status" value="1"/>
</dbReference>
<dbReference type="Pfam" id="PF14497">
    <property type="entry name" value="GST_C_3"/>
    <property type="match status" value="1"/>
</dbReference>
<gene>
    <name evidence="3" type="primary">GST1</name>
    <name evidence="3" type="ORF">NPIL_92761</name>
</gene>
<dbReference type="Proteomes" id="UP000887013">
    <property type="component" value="Unassembled WGS sequence"/>
</dbReference>
<dbReference type="PANTHER" id="PTHR11571">
    <property type="entry name" value="GLUTATHIONE S-TRANSFERASE"/>
    <property type="match status" value="1"/>
</dbReference>
<dbReference type="InterPro" id="IPR036249">
    <property type="entry name" value="Thioredoxin-like_sf"/>
</dbReference>
<dbReference type="SFLD" id="SFLDS00019">
    <property type="entry name" value="Glutathione_Transferase_(cytos"/>
    <property type="match status" value="1"/>
</dbReference>
<evidence type="ECO:0000259" key="2">
    <source>
        <dbReference type="PROSITE" id="PS50405"/>
    </source>
</evidence>
<evidence type="ECO:0000313" key="3">
    <source>
        <dbReference type="EMBL" id="GFT56784.1"/>
    </source>
</evidence>
<dbReference type="SUPFAM" id="SSF47616">
    <property type="entry name" value="GST C-terminal domain-like"/>
    <property type="match status" value="1"/>
</dbReference>
<dbReference type="InterPro" id="IPR040079">
    <property type="entry name" value="Glutathione_S-Trfase"/>
</dbReference>
<dbReference type="PROSITE" id="PS50405">
    <property type="entry name" value="GST_CTER"/>
    <property type="match status" value="1"/>
</dbReference>